<reference evidence="2 3" key="1">
    <citation type="journal article" date="2022" name="Allergy">
        <title>Genome assembly and annotation of Periplaneta americana reveal a comprehensive cockroach allergen profile.</title>
        <authorList>
            <person name="Wang L."/>
            <person name="Xiong Q."/>
            <person name="Saelim N."/>
            <person name="Wang L."/>
            <person name="Nong W."/>
            <person name="Wan A.T."/>
            <person name="Shi M."/>
            <person name="Liu X."/>
            <person name="Cao Q."/>
            <person name="Hui J.H.L."/>
            <person name="Sookrung N."/>
            <person name="Leung T.F."/>
            <person name="Tungtrongchitr A."/>
            <person name="Tsui S.K.W."/>
        </authorList>
    </citation>
    <scope>NUCLEOTIDE SEQUENCE [LARGE SCALE GENOMIC DNA]</scope>
    <source>
        <strain evidence="2">PWHHKU_190912</strain>
    </source>
</reference>
<name>A0ABQ8TC51_PERAM</name>
<organism evidence="2 3">
    <name type="scientific">Periplaneta americana</name>
    <name type="common">American cockroach</name>
    <name type="synonym">Blatta americana</name>
    <dbReference type="NCBI Taxonomy" id="6978"/>
    <lineage>
        <taxon>Eukaryota</taxon>
        <taxon>Metazoa</taxon>
        <taxon>Ecdysozoa</taxon>
        <taxon>Arthropoda</taxon>
        <taxon>Hexapoda</taxon>
        <taxon>Insecta</taxon>
        <taxon>Pterygota</taxon>
        <taxon>Neoptera</taxon>
        <taxon>Polyneoptera</taxon>
        <taxon>Dictyoptera</taxon>
        <taxon>Blattodea</taxon>
        <taxon>Blattoidea</taxon>
        <taxon>Blattidae</taxon>
        <taxon>Blattinae</taxon>
        <taxon>Periplaneta</taxon>
    </lineage>
</organism>
<dbReference type="EMBL" id="JAJSOF020000013">
    <property type="protein sequence ID" value="KAJ4443467.1"/>
    <property type="molecule type" value="Genomic_DNA"/>
</dbReference>
<dbReference type="InterPro" id="IPR036691">
    <property type="entry name" value="Endo/exonu/phosph_ase_sf"/>
</dbReference>
<proteinExistence type="predicted"/>
<comment type="caution">
    <text evidence="2">The sequence shown here is derived from an EMBL/GenBank/DDBJ whole genome shotgun (WGS) entry which is preliminary data.</text>
</comment>
<gene>
    <name evidence="2" type="ORF">ANN_05139</name>
</gene>
<protein>
    <submittedName>
        <fullName evidence="2">Uncharacterized protein</fullName>
    </submittedName>
</protein>
<evidence type="ECO:0000313" key="3">
    <source>
        <dbReference type="Proteomes" id="UP001148838"/>
    </source>
</evidence>
<evidence type="ECO:0000313" key="2">
    <source>
        <dbReference type="EMBL" id="KAJ4443467.1"/>
    </source>
</evidence>
<sequence>MLLYTSLVRPLLTYAGPVWGTANKTQMHRLQVIQNKFLRTATNAPWFLRTQQLHQELGIIPLEQYIHSMSKSFFNKLPGVPEAVTYNIGARSCQPSTVTSPGSEQGGSYKYFDSKPYLLALMDSVGEYNRICMPQIKSDVINAHAPTEEKDDHIKDSFYEKLEHTFDQLPRYHMKVLLGDFNAEVGRKDIFKPTIDAELHALYTSPDIIRNIKSRRLRWAGHVARMGESRNAYRVIRVNKYLGFYKYSSLYYLSRWLEAECALSAFRTIVALLCFIWVLDAIEVLPRVRELVRKLIQFAKMKIEQWKRRQTIPGCPARCQLNSQRRSNERYSGNADMSFSGDEEEDMG</sequence>
<accession>A0ABQ8TC51</accession>
<keyword evidence="3" id="KW-1185">Reference proteome</keyword>
<dbReference type="Proteomes" id="UP001148838">
    <property type="component" value="Unassembled WGS sequence"/>
</dbReference>
<feature type="region of interest" description="Disordered" evidence="1">
    <location>
        <begin position="326"/>
        <end position="348"/>
    </location>
</feature>
<dbReference type="SUPFAM" id="SSF56219">
    <property type="entry name" value="DNase I-like"/>
    <property type="match status" value="1"/>
</dbReference>
<evidence type="ECO:0000256" key="1">
    <source>
        <dbReference type="SAM" id="MobiDB-lite"/>
    </source>
</evidence>